<protein>
    <submittedName>
        <fullName evidence="1">Uncharacterized protein</fullName>
    </submittedName>
</protein>
<comment type="caution">
    <text evidence="1">The sequence shown here is derived from an EMBL/GenBank/DDBJ whole genome shotgun (WGS) entry which is preliminary data.</text>
</comment>
<evidence type="ECO:0000313" key="2">
    <source>
        <dbReference type="Proteomes" id="UP000805193"/>
    </source>
</evidence>
<dbReference type="EMBL" id="JABSTQ010011211">
    <property type="protein sequence ID" value="KAG0414039.1"/>
    <property type="molecule type" value="Genomic_DNA"/>
</dbReference>
<evidence type="ECO:0000313" key="1">
    <source>
        <dbReference type="EMBL" id="KAG0414039.1"/>
    </source>
</evidence>
<dbReference type="Proteomes" id="UP000805193">
    <property type="component" value="Unassembled WGS sequence"/>
</dbReference>
<reference evidence="1 2" key="1">
    <citation type="journal article" date="2020" name="Cell">
        <title>Large-Scale Comparative Analyses of Tick Genomes Elucidate Their Genetic Diversity and Vector Capacities.</title>
        <authorList>
            <consortium name="Tick Genome and Microbiome Consortium (TIGMIC)"/>
            <person name="Jia N."/>
            <person name="Wang J."/>
            <person name="Shi W."/>
            <person name="Du L."/>
            <person name="Sun Y."/>
            <person name="Zhan W."/>
            <person name="Jiang J.F."/>
            <person name="Wang Q."/>
            <person name="Zhang B."/>
            <person name="Ji P."/>
            <person name="Bell-Sakyi L."/>
            <person name="Cui X.M."/>
            <person name="Yuan T.T."/>
            <person name="Jiang B.G."/>
            <person name="Yang W.F."/>
            <person name="Lam T.T."/>
            <person name="Chang Q.C."/>
            <person name="Ding S.J."/>
            <person name="Wang X.J."/>
            <person name="Zhu J.G."/>
            <person name="Ruan X.D."/>
            <person name="Zhao L."/>
            <person name="Wei J.T."/>
            <person name="Ye R.Z."/>
            <person name="Que T.C."/>
            <person name="Du C.H."/>
            <person name="Zhou Y.H."/>
            <person name="Cheng J.X."/>
            <person name="Dai P.F."/>
            <person name="Guo W.B."/>
            <person name="Han X.H."/>
            <person name="Huang E.J."/>
            <person name="Li L.F."/>
            <person name="Wei W."/>
            <person name="Gao Y.C."/>
            <person name="Liu J.Z."/>
            <person name="Shao H.Z."/>
            <person name="Wang X."/>
            <person name="Wang C.C."/>
            <person name="Yang T.C."/>
            <person name="Huo Q.B."/>
            <person name="Li W."/>
            <person name="Chen H.Y."/>
            <person name="Chen S.E."/>
            <person name="Zhou L.G."/>
            <person name="Ni X.B."/>
            <person name="Tian J.H."/>
            <person name="Sheng Y."/>
            <person name="Liu T."/>
            <person name="Pan Y.S."/>
            <person name="Xia L.Y."/>
            <person name="Li J."/>
            <person name="Zhao F."/>
            <person name="Cao W.C."/>
        </authorList>
    </citation>
    <scope>NUCLEOTIDE SEQUENCE [LARGE SCALE GENOMIC DNA]</scope>
    <source>
        <strain evidence="1">Iper-2018</strain>
    </source>
</reference>
<accession>A0AC60P3R2</accession>
<keyword evidence="2" id="KW-1185">Reference proteome</keyword>
<proteinExistence type="predicted"/>
<gene>
    <name evidence="1" type="ORF">HPB47_008808</name>
</gene>
<name>A0AC60P3R2_IXOPE</name>
<organism evidence="1 2">
    <name type="scientific">Ixodes persulcatus</name>
    <name type="common">Taiga tick</name>
    <dbReference type="NCBI Taxonomy" id="34615"/>
    <lineage>
        <taxon>Eukaryota</taxon>
        <taxon>Metazoa</taxon>
        <taxon>Ecdysozoa</taxon>
        <taxon>Arthropoda</taxon>
        <taxon>Chelicerata</taxon>
        <taxon>Arachnida</taxon>
        <taxon>Acari</taxon>
        <taxon>Parasitiformes</taxon>
        <taxon>Ixodida</taxon>
        <taxon>Ixodoidea</taxon>
        <taxon>Ixodidae</taxon>
        <taxon>Ixodinae</taxon>
        <taxon>Ixodes</taxon>
    </lineage>
</organism>
<sequence length="442" mass="47690">MDTADDGVGWTPATPTPRLPSPRTIIVKLTDNTNWASVSPTTIGQAVQQAARLTKQESRDTFIKLRSRQNLLAVDAYRDSAATKLLALQTLPLQGKPHPANTYEANSPNNAQGVIHGVSLDLTDEAIHSELYIPSRRILRFRRLGQTASLLVTIEGPTLPRHAILCSTVFRLYLPRPNSQQCKHCFSLEHRSLVCPNRAEFVCCAACGSRFPPEQNPSDIRHECEPRCLNSNGEHAATDPSCPARLEATQSLQKRTRAGHRRNVHARGPPPLDTGVGNWPTLPTSNRFGILDSSRSRSRSRSKGPAQVQSAQISPRQNSTSHDLPRPLNNGIGQGFPPAESRRCPCTGIVRLPELRLYASALFASVVLARGALVRGGVADPRARGTGSSPPVRPGPEPRLAAAAAFLRSAAPNSLCPGPLRGGPAHEPSEPVQCLVNLPSAV</sequence>